<dbReference type="Gene3D" id="3.40.710.10">
    <property type="entry name" value="DD-peptidase/beta-lactamase superfamily"/>
    <property type="match status" value="1"/>
</dbReference>
<keyword evidence="1" id="KW-0732">Signal</keyword>
<accession>A0A936ZUG6</accession>
<feature type="signal peptide" evidence="1">
    <location>
        <begin position="1"/>
        <end position="18"/>
    </location>
</feature>
<evidence type="ECO:0000313" key="3">
    <source>
        <dbReference type="EMBL" id="MBL0682371.1"/>
    </source>
</evidence>
<dbReference type="Proteomes" id="UP000651057">
    <property type="component" value="Unassembled WGS sequence"/>
</dbReference>
<evidence type="ECO:0000259" key="2">
    <source>
        <dbReference type="Pfam" id="PF00144"/>
    </source>
</evidence>
<dbReference type="EMBL" id="JAERQJ010000001">
    <property type="protein sequence ID" value="MBL0682371.1"/>
    <property type="molecule type" value="Genomic_DNA"/>
</dbReference>
<feature type="chain" id="PRO_5037359497" evidence="1">
    <location>
        <begin position="19"/>
        <end position="577"/>
    </location>
</feature>
<organism evidence="3 4">
    <name type="scientific">Aquimarina mytili</name>
    <dbReference type="NCBI Taxonomy" id="874423"/>
    <lineage>
        <taxon>Bacteria</taxon>
        <taxon>Pseudomonadati</taxon>
        <taxon>Bacteroidota</taxon>
        <taxon>Flavobacteriia</taxon>
        <taxon>Flavobacteriales</taxon>
        <taxon>Flavobacteriaceae</taxon>
        <taxon>Aquimarina</taxon>
    </lineage>
</organism>
<dbReference type="InterPro" id="IPR001466">
    <property type="entry name" value="Beta-lactam-related"/>
</dbReference>
<sequence length="577" mass="65633">MKYIMALIALTLTLNTFAQNQSTLPKKLEKKVDKIFEDGGWKMPNTPGISFAILQDGKVAYKKSFGASDIENNVPITSKTRFNLARTSAYFTSYAILKLITENKTTLDEDVRKHIKELNNFSHKVSIRDLLNGSSGIYDFYVLMSINGWNPTDNFSQKDVLTLVSFQKQAAFVPGTDYSLSGTNFVLLAELISKISGKSYKQYMEENIFTPIGMKDTFVRTKANRIYNNVAKAYRTIDKEIVANDSKNEILGANNIFSSIEDMILWEKHLSTSEGQHKKIIQLMDTKAQLDNGRINNTNYGNLTLGQLYGHKERGVFSTYIVGSSGGHDSSIFKFPNQKYVAIALSNDGNGYNGYTGVIAAHRILETHFTEPETVDFSKIQTKKLSINKLQKFEGQYWDPLGELSREIKVINDTLRYVRNSNNASALIPLSENRFQMKVQYDDKIYILFPKDKPDAMIFEYAGAEQIPFEKYIPKVFSDDELANNFNGYYINKECNITFSVKTRDKALILTNSKVGDIKYSPIKSNVFLGDKWFMQSIEFKKNQSGKVIGFYVKNNAIRNLWFERVNLNSVLKKASM</sequence>
<keyword evidence="4" id="KW-1185">Reference proteome</keyword>
<comment type="caution">
    <text evidence="3">The sequence shown here is derived from an EMBL/GenBank/DDBJ whole genome shotgun (WGS) entry which is preliminary data.</text>
</comment>
<dbReference type="InterPro" id="IPR050491">
    <property type="entry name" value="AmpC-like"/>
</dbReference>
<reference evidence="3" key="1">
    <citation type="submission" date="2021-01" db="EMBL/GenBank/DDBJ databases">
        <authorList>
            <person name="Zhong Y.L."/>
        </authorList>
    </citation>
    <scope>NUCLEOTIDE SEQUENCE</scope>
    <source>
        <strain evidence="3">KCTC 23302</strain>
    </source>
</reference>
<gene>
    <name evidence="3" type="ORF">JJQ60_02470</name>
</gene>
<dbReference type="AlphaFoldDB" id="A0A936ZUG6"/>
<proteinExistence type="predicted"/>
<name>A0A936ZUG6_9FLAO</name>
<evidence type="ECO:0000256" key="1">
    <source>
        <dbReference type="SAM" id="SignalP"/>
    </source>
</evidence>
<protein>
    <submittedName>
        <fullName evidence="3">Beta-lactamase family protein</fullName>
    </submittedName>
</protein>
<dbReference type="PANTHER" id="PTHR46825">
    <property type="entry name" value="D-ALANYL-D-ALANINE-CARBOXYPEPTIDASE/ENDOPEPTIDASE AMPH"/>
    <property type="match status" value="1"/>
</dbReference>
<dbReference type="SUPFAM" id="SSF56601">
    <property type="entry name" value="beta-lactamase/transpeptidase-like"/>
    <property type="match status" value="1"/>
</dbReference>
<feature type="domain" description="Beta-lactamase-related" evidence="2">
    <location>
        <begin position="39"/>
        <end position="350"/>
    </location>
</feature>
<dbReference type="RefSeq" id="WP_201916351.1">
    <property type="nucleotide sequence ID" value="NZ_BAABAX010000001.1"/>
</dbReference>
<dbReference type="PANTHER" id="PTHR46825:SF9">
    <property type="entry name" value="BETA-LACTAMASE-RELATED DOMAIN-CONTAINING PROTEIN"/>
    <property type="match status" value="1"/>
</dbReference>
<evidence type="ECO:0000313" key="4">
    <source>
        <dbReference type="Proteomes" id="UP000651057"/>
    </source>
</evidence>
<dbReference type="InterPro" id="IPR012338">
    <property type="entry name" value="Beta-lactam/transpept-like"/>
</dbReference>
<dbReference type="Pfam" id="PF00144">
    <property type="entry name" value="Beta-lactamase"/>
    <property type="match status" value="1"/>
</dbReference>